<dbReference type="PANTHER" id="PTHR46829">
    <property type="entry name" value="STERILE ALPHA MOTIF DOMAIN-CONTAINING PROTEIN 15"/>
    <property type="match status" value="1"/>
</dbReference>
<accession>F2U0D9</accession>
<dbReference type="AlphaFoldDB" id="F2U0D9"/>
<organism evidence="3">
    <name type="scientific">Salpingoeca rosetta (strain ATCC 50818 / BSB-021)</name>
    <dbReference type="NCBI Taxonomy" id="946362"/>
    <lineage>
        <taxon>Eukaryota</taxon>
        <taxon>Choanoflagellata</taxon>
        <taxon>Craspedida</taxon>
        <taxon>Salpingoecidae</taxon>
        <taxon>Salpingoeca</taxon>
    </lineage>
</organism>
<feature type="domain" description="SAM" evidence="1">
    <location>
        <begin position="4"/>
        <end position="57"/>
    </location>
</feature>
<dbReference type="InterPro" id="IPR013761">
    <property type="entry name" value="SAM/pointed_sf"/>
</dbReference>
<dbReference type="EMBL" id="GL832958">
    <property type="protein sequence ID" value="EGD80867.1"/>
    <property type="molecule type" value="Genomic_DNA"/>
</dbReference>
<dbReference type="PANTHER" id="PTHR46829:SF1">
    <property type="entry name" value="STERILE ALPHA MOTIF DOMAIN-CONTAINING PROTEIN 15"/>
    <property type="match status" value="1"/>
</dbReference>
<reference evidence="2" key="1">
    <citation type="submission" date="2009-08" db="EMBL/GenBank/DDBJ databases">
        <title>Annotation of Salpingoeca rosetta.</title>
        <authorList>
            <consortium name="The Broad Institute Genome Sequencing Platform"/>
            <person name="Russ C."/>
            <person name="Cuomo C."/>
            <person name="Burger G."/>
            <person name="Gray M.W."/>
            <person name="Holland P.W.H."/>
            <person name="King N."/>
            <person name="Lang F.B.F."/>
            <person name="Roger A.J."/>
            <person name="Ruiz-Trillo I."/>
            <person name="Young S.K."/>
            <person name="Zeng Q."/>
            <person name="Gargeya S."/>
            <person name="Alvarado L."/>
            <person name="Berlin A."/>
            <person name="Chapman S.B."/>
            <person name="Chen Z."/>
            <person name="Freedman E."/>
            <person name="Gellesch M."/>
            <person name="Goldberg J."/>
            <person name="Griggs A."/>
            <person name="Gujja S."/>
            <person name="Heilman E."/>
            <person name="Heiman D."/>
            <person name="Howarth C."/>
            <person name="Mehta T."/>
            <person name="Neiman D."/>
            <person name="Pearson M."/>
            <person name="Roberts A."/>
            <person name="Saif S."/>
            <person name="Shea T."/>
            <person name="Shenoy N."/>
            <person name="Sisk P."/>
            <person name="Stolte C."/>
            <person name="Sykes S."/>
            <person name="White J."/>
            <person name="Yandava C."/>
            <person name="Haas B."/>
            <person name="Nusbaum C."/>
            <person name="Birren B."/>
        </authorList>
    </citation>
    <scope>NUCLEOTIDE SEQUENCE [LARGE SCALE GENOMIC DNA]</scope>
    <source>
        <strain evidence="2">ATCC 50818</strain>
    </source>
</reference>
<dbReference type="RefSeq" id="XP_004997428.1">
    <property type="nucleotide sequence ID" value="XM_004997371.1"/>
</dbReference>
<dbReference type="PROSITE" id="PS50105">
    <property type="entry name" value="SAM_DOMAIN"/>
    <property type="match status" value="1"/>
</dbReference>
<keyword evidence="3" id="KW-1185">Reference proteome</keyword>
<dbReference type="SUPFAM" id="SSF47769">
    <property type="entry name" value="SAM/Pointed domain"/>
    <property type="match status" value="1"/>
</dbReference>
<proteinExistence type="predicted"/>
<dbReference type="Proteomes" id="UP000007799">
    <property type="component" value="Unassembled WGS sequence"/>
</dbReference>
<evidence type="ECO:0000313" key="2">
    <source>
        <dbReference type="EMBL" id="EGD80867.1"/>
    </source>
</evidence>
<name>F2U0D9_SALR5</name>
<dbReference type="SMART" id="SM00454">
    <property type="entry name" value="SAM"/>
    <property type="match status" value="1"/>
</dbReference>
<dbReference type="eggNOG" id="ENOG502SBP5">
    <property type="taxonomic scope" value="Eukaryota"/>
</dbReference>
<dbReference type="OrthoDB" id="6133291at2759"/>
<dbReference type="OMA" id="KACFEDN"/>
<dbReference type="InterPro" id="IPR001660">
    <property type="entry name" value="SAM"/>
</dbReference>
<dbReference type="InParanoid" id="F2U0D9"/>
<evidence type="ECO:0000313" key="3">
    <source>
        <dbReference type="Proteomes" id="UP000007799"/>
    </source>
</evidence>
<gene>
    <name evidence="2" type="ORF">PTSG_01453</name>
</gene>
<dbReference type="KEGG" id="sre:PTSG_01453"/>
<dbReference type="GeneID" id="16078025"/>
<dbReference type="Pfam" id="PF00536">
    <property type="entry name" value="SAM_1"/>
    <property type="match status" value="1"/>
</dbReference>
<sequence>MDGYTPREVGEWIASHGFPQYKACFEDNFIDGVKLRSVDASVLPTIGIRDFQHVRAIAGLIRQAYGLPKPNAKQSIADAPFTTH</sequence>
<dbReference type="Gene3D" id="1.10.150.50">
    <property type="entry name" value="Transcription Factor, Ets-1"/>
    <property type="match status" value="1"/>
</dbReference>
<protein>
    <recommendedName>
        <fullName evidence="1">SAM domain-containing protein</fullName>
    </recommendedName>
</protein>
<evidence type="ECO:0000259" key="1">
    <source>
        <dbReference type="PROSITE" id="PS50105"/>
    </source>
</evidence>